<dbReference type="GO" id="GO:0006355">
    <property type="term" value="P:regulation of DNA-templated transcription"/>
    <property type="evidence" value="ECO:0007669"/>
    <property type="project" value="InterPro"/>
</dbReference>
<sequence length="131" mass="14836">MKNLNYYLNLNYEIKMRKLTNEEGGGWFAEIPLLAGCMSDGDTPEKAIININDAKKCWIETSLEMGRAIPEPTADDFSGQLRVRMPKSLHRPLVEKAKEENVSLNQYINYQLARGVGHPLNAVKSKNNIRS</sequence>
<dbReference type="InterPro" id="IPR008651">
    <property type="entry name" value="Uncharacterised_HicB"/>
</dbReference>
<dbReference type="InterPro" id="IPR010985">
    <property type="entry name" value="Ribbon_hlx_hlx"/>
</dbReference>
<dbReference type="SUPFAM" id="SSF47598">
    <property type="entry name" value="Ribbon-helix-helix"/>
    <property type="match status" value="1"/>
</dbReference>
<evidence type="ECO:0000259" key="1">
    <source>
        <dbReference type="Pfam" id="PF15919"/>
    </source>
</evidence>
<dbReference type="Pfam" id="PF05534">
    <property type="entry name" value="HicB"/>
    <property type="match status" value="1"/>
</dbReference>
<dbReference type="RefSeq" id="WP_134220458.1">
    <property type="nucleotide sequence ID" value="NZ_QFGA01000002.1"/>
</dbReference>
<dbReference type="InterPro" id="IPR035069">
    <property type="entry name" value="TTHA1013/TTHA0281-like"/>
</dbReference>
<dbReference type="EMBL" id="QFGA01000002">
    <property type="protein sequence ID" value="TEB05493.1"/>
    <property type="molecule type" value="Genomic_DNA"/>
</dbReference>
<feature type="domain" description="HicB-like antitoxin of toxin-antitoxin system" evidence="1">
    <location>
        <begin position="23"/>
        <end position="74"/>
    </location>
</feature>
<dbReference type="SUPFAM" id="SSF143100">
    <property type="entry name" value="TTHA1013/TTHA0281-like"/>
    <property type="match status" value="1"/>
</dbReference>
<dbReference type="Pfam" id="PF15919">
    <property type="entry name" value="HicB_lk_antitox"/>
    <property type="match status" value="1"/>
</dbReference>
<evidence type="ECO:0000313" key="3">
    <source>
        <dbReference type="Proteomes" id="UP000298324"/>
    </source>
</evidence>
<keyword evidence="3" id="KW-1185">Reference proteome</keyword>
<reference evidence="2 3" key="1">
    <citation type="journal article" date="2018" name="Environ. Microbiol.">
        <title>Novel energy conservation strategies and behaviour of Pelotomaculum schinkii driving syntrophic propionate catabolism.</title>
        <authorList>
            <person name="Hidalgo-Ahumada C.A.P."/>
            <person name="Nobu M.K."/>
            <person name="Narihiro T."/>
            <person name="Tamaki H."/>
            <person name="Liu W.T."/>
            <person name="Kamagata Y."/>
            <person name="Stams A.J.M."/>
            <person name="Imachi H."/>
            <person name="Sousa D.Z."/>
        </authorList>
    </citation>
    <scope>NUCLEOTIDE SEQUENCE [LARGE SCALE GENOMIC DNA]</scope>
    <source>
        <strain evidence="2 3">HH</strain>
    </source>
</reference>
<protein>
    <submittedName>
        <fullName evidence="2">HicB family protein</fullName>
    </submittedName>
</protein>
<organism evidence="2 3">
    <name type="scientific">Pelotomaculum schinkii</name>
    <dbReference type="NCBI Taxonomy" id="78350"/>
    <lineage>
        <taxon>Bacteria</taxon>
        <taxon>Bacillati</taxon>
        <taxon>Bacillota</taxon>
        <taxon>Clostridia</taxon>
        <taxon>Eubacteriales</taxon>
        <taxon>Desulfotomaculaceae</taxon>
        <taxon>Pelotomaculum</taxon>
    </lineage>
</organism>
<name>A0A4Y7R9X4_9FIRM</name>
<gene>
    <name evidence="2" type="ORF">Psch_02534</name>
</gene>
<dbReference type="AlphaFoldDB" id="A0A4Y7R9X4"/>
<comment type="caution">
    <text evidence="2">The sequence shown here is derived from an EMBL/GenBank/DDBJ whole genome shotgun (WGS) entry which is preliminary data.</text>
</comment>
<proteinExistence type="predicted"/>
<dbReference type="Proteomes" id="UP000298324">
    <property type="component" value="Unassembled WGS sequence"/>
</dbReference>
<evidence type="ECO:0000313" key="2">
    <source>
        <dbReference type="EMBL" id="TEB05493.1"/>
    </source>
</evidence>
<accession>A0A4Y7R9X4</accession>
<dbReference type="InterPro" id="IPR031807">
    <property type="entry name" value="HicB-like"/>
</dbReference>
<dbReference type="Gene3D" id="3.30.160.250">
    <property type="match status" value="1"/>
</dbReference>